<keyword evidence="1" id="KW-0732">Signal</keyword>
<proteinExistence type="predicted"/>
<dbReference type="Pfam" id="PF13517">
    <property type="entry name" value="FG-GAP_3"/>
    <property type="match status" value="3"/>
</dbReference>
<dbReference type="PATRIC" id="fig|1705564.3.peg.1486"/>
<evidence type="ECO:0000256" key="1">
    <source>
        <dbReference type="ARBA" id="ARBA00022729"/>
    </source>
</evidence>
<organism evidence="4 5">
    <name type="scientific">Candidatus Methanofastidiosum methylothiophilum</name>
    <dbReference type="NCBI Taxonomy" id="1705564"/>
    <lineage>
        <taxon>Archaea</taxon>
        <taxon>Methanobacteriati</taxon>
        <taxon>Methanobacteriota</taxon>
        <taxon>Stenosarchaea group</taxon>
        <taxon>Candidatus Methanofastidiosia</taxon>
        <taxon>Candidatus Methanofastidiosales</taxon>
        <taxon>Candidatus Methanofastidiosaceae</taxon>
        <taxon>Candidatus Methanofastidiosum</taxon>
    </lineage>
</organism>
<protein>
    <submittedName>
        <fullName evidence="4">FG-GAP repeat protein</fullName>
    </submittedName>
</protein>
<dbReference type="Proteomes" id="UP000075578">
    <property type="component" value="Unassembled WGS sequence"/>
</dbReference>
<keyword evidence="3" id="KW-0325">Glycoprotein</keyword>
<dbReference type="Pfam" id="PF01839">
    <property type="entry name" value="FG-GAP"/>
    <property type="match status" value="1"/>
</dbReference>
<reference evidence="4 5" key="1">
    <citation type="journal article" date="2016" name="ISME J.">
        <title>Chasing the elusive Euryarchaeota class WSA2: genomes reveal a uniquely fastidious methyl-reducing methanogen.</title>
        <authorList>
            <person name="Nobu M.K."/>
            <person name="Narihiro T."/>
            <person name="Kuroda K."/>
            <person name="Mei R."/>
            <person name="Liu W.T."/>
        </authorList>
    </citation>
    <scope>NUCLEOTIDE SEQUENCE [LARGE SCALE GENOMIC DNA]</scope>
    <source>
        <strain evidence="4">U1lsi0528_Bin089</strain>
    </source>
</reference>
<dbReference type="InterPro" id="IPR028994">
    <property type="entry name" value="Integrin_alpha_N"/>
</dbReference>
<dbReference type="EMBL" id="LNGD01000102">
    <property type="protein sequence ID" value="KYC49497.1"/>
    <property type="molecule type" value="Genomic_DNA"/>
</dbReference>
<accession>A0A150IWZ5</accession>
<dbReference type="AlphaFoldDB" id="A0A150IWZ5"/>
<evidence type="ECO:0000313" key="5">
    <source>
        <dbReference type="Proteomes" id="UP000075578"/>
    </source>
</evidence>
<dbReference type="PANTHER" id="PTHR44103:SF1">
    <property type="entry name" value="PROPROTEIN CONVERTASE P"/>
    <property type="match status" value="1"/>
</dbReference>
<evidence type="ECO:0000256" key="2">
    <source>
        <dbReference type="ARBA" id="ARBA00022737"/>
    </source>
</evidence>
<dbReference type="SMART" id="SM00191">
    <property type="entry name" value="Int_alpha"/>
    <property type="match status" value="4"/>
</dbReference>
<dbReference type="PANTHER" id="PTHR44103">
    <property type="entry name" value="PROPROTEIN CONVERTASE P"/>
    <property type="match status" value="1"/>
</dbReference>
<dbReference type="InterPro" id="IPR013783">
    <property type="entry name" value="Ig-like_fold"/>
</dbReference>
<evidence type="ECO:0000256" key="3">
    <source>
        <dbReference type="ARBA" id="ARBA00023180"/>
    </source>
</evidence>
<dbReference type="SUPFAM" id="SSF69318">
    <property type="entry name" value="Integrin alpha N-terminal domain"/>
    <property type="match status" value="2"/>
</dbReference>
<dbReference type="Gene3D" id="2.130.10.130">
    <property type="entry name" value="Integrin alpha, N-terminal"/>
    <property type="match status" value="2"/>
</dbReference>
<name>A0A150IWZ5_9EURY</name>
<sequence>MKFNFLLFTILISSFFIFNLVFISNVFGALGAFDSGHNITDDSFRTWSVALGDVDNDGDLDVVTGNGGTSTNQINRVYINQGNGLSWIGYDITTDSFRTLSVALADLNGDGLLDVVTGNRNQRNRVYLNKGNGATWTGYDLTTDSDQTHYVDVGDMDGDGDIDIVVGNYNQIDRVYLNAGNGINWTRYNLSSVAFPTSCIRVRDIDNDGIKDIVLANYGSNSKSKWFRNTGNGINYAEYNVTNNTYNTNYMVVRDLNNDGFMDLIALNENQRSKLLINNGGGTSWTESDFSSDIYRSSSGKATGDLDGDGYLDVIVGNFGSGQKSRFYINNGSGTIWTGYNLSNDVYQTISVDVGDIDGDGDKDVVLGNGFDTNQVNRVYLYTSAPKIVSSLSATPSNVSLGENISVSMYIQNIGDTAANNVVPSALTVSGTGNVNLLSGPIPTSTNIGGHSQSSFTWTYKATSSGTIAFSGNATADGGIHSSVGTSNSINILTPPELQVTLSASPSEVIVGDTINVSMTVHNIGQSKATNVTPSNLSISGGGMASLVSGPLPNSADILGNSNTTFNWTYMATQAGSITFNGNANADGGISSPFSSSNIVNIQTPASLEISILISPSSVDLGDTFNITMNVKNKGDSNANNVRPSALIKTGDGTVSFSTGPNPPSVTINGHSESSFTWTYTATGTGQVAFTGNVSADGGIESPETTSNIIVIKVPPSPPNILSYIVVNPDSLYEGELIEVVMTVDNVGDMEATNVYPSNLIIGGVNGVAILRSGPYPVNVNIGGHSSQTFKWIYYAEEEGRIYFSGHANGDGSLSSPTSTSNILTIKRRPLPPPYPSYNKLLPMRKIMSILNDNKCNDNPSAEGCSI</sequence>
<dbReference type="InterPro" id="IPR013519">
    <property type="entry name" value="Int_alpha_beta-p"/>
</dbReference>
<dbReference type="Gene3D" id="2.60.40.10">
    <property type="entry name" value="Immunoglobulins"/>
    <property type="match status" value="2"/>
</dbReference>
<gene>
    <name evidence="4" type="ORF">AMQ74_01414</name>
</gene>
<comment type="caution">
    <text evidence="4">The sequence shown here is derived from an EMBL/GenBank/DDBJ whole genome shotgun (WGS) entry which is preliminary data.</text>
</comment>
<keyword evidence="2" id="KW-0677">Repeat</keyword>
<evidence type="ECO:0000313" key="4">
    <source>
        <dbReference type="EMBL" id="KYC49497.1"/>
    </source>
</evidence>
<dbReference type="InterPro" id="IPR013517">
    <property type="entry name" value="FG-GAP"/>
</dbReference>